<dbReference type="EMBL" id="JAPJDO010000078">
    <property type="protein sequence ID" value="MCX2941400.1"/>
    <property type="molecule type" value="Genomic_DNA"/>
</dbReference>
<evidence type="ECO:0000313" key="3">
    <source>
        <dbReference type="Proteomes" id="UP001300745"/>
    </source>
</evidence>
<comment type="caution">
    <text evidence="2">The sequence shown here is derived from an EMBL/GenBank/DDBJ whole genome shotgun (WGS) entry which is preliminary data.</text>
</comment>
<protein>
    <submittedName>
        <fullName evidence="2">Nuclear transport factor 2 family protein</fullName>
    </submittedName>
</protein>
<reference evidence="2 3" key="1">
    <citation type="submission" date="2022-11" db="EMBL/GenBank/DDBJ databases">
        <title>Mycobacterium sp. nov.</title>
        <authorList>
            <person name="Papic B."/>
            <person name="Spicic S."/>
            <person name="Duvnjak S."/>
        </authorList>
    </citation>
    <scope>NUCLEOTIDE SEQUENCE [LARGE SCALE GENOMIC DNA]</scope>
    <source>
        <strain evidence="2 3">CVI_P4</strain>
    </source>
</reference>
<gene>
    <name evidence="2" type="ORF">ORI27_32455</name>
</gene>
<organism evidence="2 3">
    <name type="scientific">Mycobacterium pinniadriaticum</name>
    <dbReference type="NCBI Taxonomy" id="2994102"/>
    <lineage>
        <taxon>Bacteria</taxon>
        <taxon>Bacillati</taxon>
        <taxon>Actinomycetota</taxon>
        <taxon>Actinomycetes</taxon>
        <taxon>Mycobacteriales</taxon>
        <taxon>Mycobacteriaceae</taxon>
        <taxon>Mycobacterium</taxon>
    </lineage>
</organism>
<evidence type="ECO:0000259" key="1">
    <source>
        <dbReference type="Pfam" id="PF12680"/>
    </source>
</evidence>
<accession>A0ABT3SPE6</accession>
<keyword evidence="3" id="KW-1185">Reference proteome</keyword>
<evidence type="ECO:0000313" key="2">
    <source>
        <dbReference type="EMBL" id="MCX2941400.1"/>
    </source>
</evidence>
<feature type="domain" description="SnoaL-like" evidence="1">
    <location>
        <begin position="5"/>
        <end position="99"/>
    </location>
</feature>
<proteinExistence type="predicted"/>
<dbReference type="InterPro" id="IPR032710">
    <property type="entry name" value="NTF2-like_dom_sf"/>
</dbReference>
<name>A0ABT3SPE6_9MYCO</name>
<dbReference type="InterPro" id="IPR037401">
    <property type="entry name" value="SnoaL-like"/>
</dbReference>
<dbReference type="Proteomes" id="UP001300745">
    <property type="component" value="Unassembled WGS sequence"/>
</dbReference>
<dbReference type="SUPFAM" id="SSF54427">
    <property type="entry name" value="NTF2-like"/>
    <property type="match status" value="1"/>
</dbReference>
<dbReference type="RefSeq" id="WP_266001344.1">
    <property type="nucleotide sequence ID" value="NZ_JAPJDN010000078.1"/>
</dbReference>
<dbReference type="Pfam" id="PF12680">
    <property type="entry name" value="SnoaL_2"/>
    <property type="match status" value="1"/>
</dbReference>
<dbReference type="Gene3D" id="3.10.450.50">
    <property type="match status" value="1"/>
</dbReference>
<sequence length="105" mass="11545">MSIIDAYLRASAEHDTESVVATFTPDATVTDEGVTHTGLDAIRQWRDSTSAEFQYKTTVLQTEELRPQTYLVTARVAGNFPGPPVTLKYQFALRDGLIADLTIAP</sequence>